<dbReference type="EMBL" id="CDMY01000117">
    <property type="protein sequence ID" value="CEL92894.1"/>
    <property type="molecule type" value="Genomic_DNA"/>
</dbReference>
<evidence type="ECO:0000256" key="1">
    <source>
        <dbReference type="SAM" id="MobiDB-lite"/>
    </source>
</evidence>
<reference evidence="2 3" key="1">
    <citation type="submission" date="2014-11" db="EMBL/GenBank/DDBJ databases">
        <authorList>
            <person name="Zhu J."/>
            <person name="Qi W."/>
            <person name="Song R."/>
        </authorList>
    </citation>
    <scope>NUCLEOTIDE SEQUENCE [LARGE SCALE GENOMIC DNA]</scope>
</reference>
<name>A0A0G4EAB3_VITBC</name>
<protein>
    <submittedName>
        <fullName evidence="2">Uncharacterized protein</fullName>
    </submittedName>
</protein>
<dbReference type="AlphaFoldDB" id="A0A0G4EAB3"/>
<dbReference type="Proteomes" id="UP000041254">
    <property type="component" value="Unassembled WGS sequence"/>
</dbReference>
<dbReference type="InParanoid" id="A0A0G4EAB3"/>
<feature type="compositionally biased region" description="Gly residues" evidence="1">
    <location>
        <begin position="276"/>
        <end position="285"/>
    </location>
</feature>
<evidence type="ECO:0000313" key="3">
    <source>
        <dbReference type="Proteomes" id="UP000041254"/>
    </source>
</evidence>
<organism evidence="2 3">
    <name type="scientific">Vitrella brassicaformis (strain CCMP3155)</name>
    <dbReference type="NCBI Taxonomy" id="1169540"/>
    <lineage>
        <taxon>Eukaryota</taxon>
        <taxon>Sar</taxon>
        <taxon>Alveolata</taxon>
        <taxon>Colpodellida</taxon>
        <taxon>Vitrellaceae</taxon>
        <taxon>Vitrella</taxon>
    </lineage>
</organism>
<dbReference type="InterPro" id="IPR007972">
    <property type="entry name" value="Mtfr1"/>
</dbReference>
<feature type="compositionally biased region" description="Basic and acidic residues" evidence="1">
    <location>
        <begin position="251"/>
        <end position="275"/>
    </location>
</feature>
<accession>A0A0G4EAB3</accession>
<dbReference type="VEuPathDB" id="CryptoDB:Vbra_11131"/>
<feature type="compositionally biased region" description="Low complexity" evidence="1">
    <location>
        <begin position="187"/>
        <end position="198"/>
    </location>
</feature>
<gene>
    <name evidence="2" type="ORF">Vbra_11131</name>
</gene>
<feature type="region of interest" description="Disordered" evidence="1">
    <location>
        <begin position="178"/>
        <end position="329"/>
    </location>
</feature>
<evidence type="ECO:0000313" key="2">
    <source>
        <dbReference type="EMBL" id="CEL92894.1"/>
    </source>
</evidence>
<feature type="compositionally biased region" description="Pro residues" evidence="1">
    <location>
        <begin position="215"/>
        <end position="226"/>
    </location>
</feature>
<feature type="compositionally biased region" description="Basic and acidic residues" evidence="1">
    <location>
        <begin position="307"/>
        <end position="329"/>
    </location>
</feature>
<proteinExistence type="predicted"/>
<dbReference type="Pfam" id="PF05308">
    <property type="entry name" value="Mito_fiss_reg"/>
    <property type="match status" value="1"/>
</dbReference>
<sequence>MLQPAPVCRRQSRIEALGGRYDELEQRRHVLLAHADRRARHIDREGFYTNLSLSRRAELLRQEERDARQRNEELTKALDNALVGGAGGMMAGRVRGRRRLQQTKKTYEEAVLALLPQWQTVEADRLRKQIDDNRGRLQRLRRGKGVHQPGDGAAEAMQLSTLQRELSDLRAQITMLKQGQPRPPPAAAAGNAHRAPPTTQKPPAPKITVTTTTAPRPPPSSGPPTRPEQQQQQQPPDDSPLFTTSSLAERVTVKPKKDVDSDEREEARTPVRSRAEGGGGGGGGGRGREGWRQEMGLESDESPSPVKIRDGLVGDATRDRRQAPVVRDRVSRIKNAAMLPDSD</sequence>
<keyword evidence="3" id="KW-1185">Reference proteome</keyword>
<feature type="compositionally biased region" description="Low complexity" evidence="1">
    <location>
        <begin position="227"/>
        <end position="236"/>
    </location>
</feature>